<accession>A0A5B7JI64</accession>
<evidence type="ECO:0000313" key="2">
    <source>
        <dbReference type="EMBL" id="MPC93946.1"/>
    </source>
</evidence>
<comment type="caution">
    <text evidence="2">The sequence shown here is derived from an EMBL/GenBank/DDBJ whole genome shotgun (WGS) entry which is preliminary data.</text>
</comment>
<name>A0A5B7JI64_PORTR</name>
<reference evidence="2 3" key="1">
    <citation type="submission" date="2019-05" db="EMBL/GenBank/DDBJ databases">
        <title>Another draft genome of Portunus trituberculatus and its Hox gene families provides insights of decapod evolution.</title>
        <authorList>
            <person name="Jeong J.-H."/>
            <person name="Song I."/>
            <person name="Kim S."/>
            <person name="Choi T."/>
            <person name="Kim D."/>
            <person name="Ryu S."/>
            <person name="Kim W."/>
        </authorList>
    </citation>
    <scope>NUCLEOTIDE SEQUENCE [LARGE SCALE GENOMIC DNA]</scope>
    <source>
        <tissue evidence="2">Muscle</tissue>
    </source>
</reference>
<evidence type="ECO:0000313" key="3">
    <source>
        <dbReference type="Proteomes" id="UP000324222"/>
    </source>
</evidence>
<organism evidence="2 3">
    <name type="scientific">Portunus trituberculatus</name>
    <name type="common">Swimming crab</name>
    <name type="synonym">Neptunus trituberculatus</name>
    <dbReference type="NCBI Taxonomy" id="210409"/>
    <lineage>
        <taxon>Eukaryota</taxon>
        <taxon>Metazoa</taxon>
        <taxon>Ecdysozoa</taxon>
        <taxon>Arthropoda</taxon>
        <taxon>Crustacea</taxon>
        <taxon>Multicrustacea</taxon>
        <taxon>Malacostraca</taxon>
        <taxon>Eumalacostraca</taxon>
        <taxon>Eucarida</taxon>
        <taxon>Decapoda</taxon>
        <taxon>Pleocyemata</taxon>
        <taxon>Brachyura</taxon>
        <taxon>Eubrachyura</taxon>
        <taxon>Portunoidea</taxon>
        <taxon>Portunidae</taxon>
        <taxon>Portuninae</taxon>
        <taxon>Portunus</taxon>
    </lineage>
</organism>
<dbReference type="Pfam" id="PF24508">
    <property type="entry name" value="TXNDC16_N"/>
    <property type="match status" value="1"/>
</dbReference>
<evidence type="ECO:0000259" key="1">
    <source>
        <dbReference type="Pfam" id="PF24508"/>
    </source>
</evidence>
<gene>
    <name evidence="2" type="primary">TXNDC16</name>
    <name evidence="2" type="ORF">E2C01_089094</name>
</gene>
<dbReference type="EMBL" id="VSRR010096702">
    <property type="protein sequence ID" value="MPC93946.1"/>
    <property type="molecule type" value="Genomic_DNA"/>
</dbReference>
<dbReference type="PANTHER" id="PTHR22699:SF1">
    <property type="entry name" value="THIOREDOXIN DOMAIN-CONTAINING PROTEIN 16"/>
    <property type="match status" value="1"/>
</dbReference>
<protein>
    <submittedName>
        <fullName evidence="2">Thioredoxin domain-containing protein 16</fullName>
    </submittedName>
</protein>
<sequence>MCLCICLDKVECGEYQVASYCASDKINRFAYGFRGGQEKIAFPLDTLFNSNAIVASALHLALINTVPILQTAGERRNLEKRCRGHCDLIFAYLRTLGTLGKFNVHAFMYRQPLLNEQVMFL</sequence>
<dbReference type="InterPro" id="IPR040090">
    <property type="entry name" value="TXNDC16"/>
</dbReference>
<dbReference type="InterPro" id="IPR057639">
    <property type="entry name" value="TXNDC16_N"/>
</dbReference>
<dbReference type="OrthoDB" id="6361724at2759"/>
<keyword evidence="3" id="KW-1185">Reference proteome</keyword>
<proteinExistence type="predicted"/>
<dbReference type="PANTHER" id="PTHR22699">
    <property type="entry name" value="THIOREDOXIN DOMAIN-CONTAINING PROTEIN 16"/>
    <property type="match status" value="1"/>
</dbReference>
<dbReference type="AlphaFoldDB" id="A0A5B7JI64"/>
<dbReference type="Proteomes" id="UP000324222">
    <property type="component" value="Unassembled WGS sequence"/>
</dbReference>
<feature type="domain" description="TXNDC16 N-terminal" evidence="1">
    <location>
        <begin position="5"/>
        <end position="58"/>
    </location>
</feature>